<reference evidence="1 2" key="1">
    <citation type="submission" date="2024-03" db="EMBL/GenBank/DDBJ databases">
        <title>Adaptation during the transition from Ophiocordyceps entomopathogen to insect associate is accompanied by gene loss and intensified selection.</title>
        <authorList>
            <person name="Ward C.M."/>
            <person name="Onetto C.A."/>
            <person name="Borneman A.R."/>
        </authorList>
    </citation>
    <scope>NUCLEOTIDE SEQUENCE [LARGE SCALE GENOMIC DNA]</scope>
    <source>
        <strain evidence="1">AWRI1</strain>
        <tissue evidence="1">Single Adult Female</tissue>
    </source>
</reference>
<name>A0AAN9TCL5_9HEMI</name>
<dbReference type="AlphaFoldDB" id="A0AAN9TCL5"/>
<gene>
    <name evidence="1" type="ORF">V9T40_001253</name>
</gene>
<keyword evidence="2" id="KW-1185">Reference proteome</keyword>
<dbReference type="EMBL" id="JBBCAQ010000034">
    <property type="protein sequence ID" value="KAK7580624.1"/>
    <property type="molecule type" value="Genomic_DNA"/>
</dbReference>
<sequence length="181" mass="21061">MPCIFVFPKVIILSDETAQTTQTDKNSKRKFEKVIVKLTVPDKEESILTPFMRHLSVTIVKPQTSTYIPSALNFYWIIHIMDDIIKKNNNFRKNEDAWHPNIIRFRKQHAQCASSSKRSRLLQTQYYADQSAAQPKRFTADYSVAPVSFSNHLDIFIDVRREDGSSQNSYEAEEKSQSEIR</sequence>
<comment type="caution">
    <text evidence="1">The sequence shown here is derived from an EMBL/GenBank/DDBJ whole genome shotgun (WGS) entry which is preliminary data.</text>
</comment>
<evidence type="ECO:0000313" key="2">
    <source>
        <dbReference type="Proteomes" id="UP001367676"/>
    </source>
</evidence>
<accession>A0AAN9TCL5</accession>
<proteinExistence type="predicted"/>
<protein>
    <submittedName>
        <fullName evidence="1">Uncharacterized protein</fullName>
    </submittedName>
</protein>
<evidence type="ECO:0000313" key="1">
    <source>
        <dbReference type="EMBL" id="KAK7580624.1"/>
    </source>
</evidence>
<dbReference type="Proteomes" id="UP001367676">
    <property type="component" value="Unassembled WGS sequence"/>
</dbReference>
<organism evidence="1 2">
    <name type="scientific">Parthenolecanium corni</name>
    <dbReference type="NCBI Taxonomy" id="536013"/>
    <lineage>
        <taxon>Eukaryota</taxon>
        <taxon>Metazoa</taxon>
        <taxon>Ecdysozoa</taxon>
        <taxon>Arthropoda</taxon>
        <taxon>Hexapoda</taxon>
        <taxon>Insecta</taxon>
        <taxon>Pterygota</taxon>
        <taxon>Neoptera</taxon>
        <taxon>Paraneoptera</taxon>
        <taxon>Hemiptera</taxon>
        <taxon>Sternorrhyncha</taxon>
        <taxon>Coccoidea</taxon>
        <taxon>Coccidae</taxon>
        <taxon>Parthenolecanium</taxon>
    </lineage>
</organism>